<dbReference type="AlphaFoldDB" id="A0A243BEB6"/>
<gene>
    <name evidence="1" type="ORF">BK742_13665</name>
</gene>
<protein>
    <submittedName>
        <fullName evidence="1">Uncharacterized protein</fullName>
    </submittedName>
</protein>
<name>A0A243BEB6_BACTU</name>
<evidence type="ECO:0000313" key="2">
    <source>
        <dbReference type="Proteomes" id="UP000195089"/>
    </source>
</evidence>
<reference evidence="1 2" key="1">
    <citation type="submission" date="2016-10" db="EMBL/GenBank/DDBJ databases">
        <title>Comparative genomics of Bacillus thuringiensis reveals a path to pathogens against multiple invertebrate hosts.</title>
        <authorList>
            <person name="Zheng J."/>
            <person name="Gao Q."/>
            <person name="Liu H."/>
            <person name="Peng D."/>
            <person name="Ruan L."/>
            <person name="Sun M."/>
        </authorList>
    </citation>
    <scope>NUCLEOTIDE SEQUENCE [LARGE SCALE GENOMIC DNA]</scope>
    <source>
        <strain evidence="1">BGSC 4BX1</strain>
    </source>
</reference>
<sequence>MKFYKMSFGGDQDIKVILANSKYEAAGYYLMQCHNGCGYMDDVVLETMHPDEKIEVSCVGFPVYKTLEELYKEKEFGDTPCVIIGLAN</sequence>
<dbReference type="EMBL" id="NFDL01000049">
    <property type="protein sequence ID" value="OTY44379.1"/>
    <property type="molecule type" value="Genomic_DNA"/>
</dbReference>
<dbReference type="Proteomes" id="UP000195089">
    <property type="component" value="Unassembled WGS sequence"/>
</dbReference>
<accession>A0A243BEB6</accession>
<evidence type="ECO:0000313" key="1">
    <source>
        <dbReference type="EMBL" id="OTY44379.1"/>
    </source>
</evidence>
<organism evidence="1 2">
    <name type="scientific">Bacillus thuringiensis serovar pingluonsis</name>
    <dbReference type="NCBI Taxonomy" id="180881"/>
    <lineage>
        <taxon>Bacteria</taxon>
        <taxon>Bacillati</taxon>
        <taxon>Bacillota</taxon>
        <taxon>Bacilli</taxon>
        <taxon>Bacillales</taxon>
        <taxon>Bacillaceae</taxon>
        <taxon>Bacillus</taxon>
        <taxon>Bacillus cereus group</taxon>
    </lineage>
</organism>
<comment type="caution">
    <text evidence="1">The sequence shown here is derived from an EMBL/GenBank/DDBJ whole genome shotgun (WGS) entry which is preliminary data.</text>
</comment>
<dbReference type="RefSeq" id="WP_088119590.1">
    <property type="nucleotide sequence ID" value="NZ_NFDL01000049.1"/>
</dbReference>
<proteinExistence type="predicted"/>